<evidence type="ECO:0000256" key="5">
    <source>
        <dbReference type="ARBA" id="ARBA00022598"/>
    </source>
</evidence>
<dbReference type="GO" id="GO:0004814">
    <property type="term" value="F:arginine-tRNA ligase activity"/>
    <property type="evidence" value="ECO:0007669"/>
    <property type="project" value="UniProtKB-UniRule"/>
</dbReference>
<dbReference type="SUPFAM" id="SSF47323">
    <property type="entry name" value="Anticodon-binding domain of a subclass of class I aminoacyl-tRNA synthetases"/>
    <property type="match status" value="1"/>
</dbReference>
<dbReference type="Gene3D" id="1.10.730.10">
    <property type="entry name" value="Isoleucyl-tRNA Synthetase, Domain 1"/>
    <property type="match status" value="1"/>
</dbReference>
<dbReference type="KEGG" id="hhs:HHS_05910"/>
<dbReference type="CDD" id="cd00671">
    <property type="entry name" value="ArgRS_core"/>
    <property type="match status" value="1"/>
</dbReference>
<dbReference type="Gene3D" id="3.30.1360.70">
    <property type="entry name" value="Arginyl tRNA synthetase N-terminal domain"/>
    <property type="match status" value="1"/>
</dbReference>
<evidence type="ECO:0000259" key="15">
    <source>
        <dbReference type="SMART" id="SM01016"/>
    </source>
</evidence>
<keyword evidence="6 11" id="KW-0547">Nucleotide-binding</keyword>
<sequence length="577" mass="65914">MNIKTFILNKLTEAMIIIGASANHELDVRQSNKIQPGDYQINGIMSIAKKLGKSPYKLAQQVVQHLDLNDLASQVVITDPGFINIVLSEKWLAQQITQRFRLRRLGISMLVPSQTIVVDYSSPNVAKEMHVGHLRSTIIGDAMVRTLSFLGHNVIRANHIGDWGTQFGMLIAYMKEKEHKDYTQMELNELENIYRKAKKNYDEDEKFAELARKYVVQLQKGDEYCRNVWRILIDISINHNQKIYDRLNVSLTCKDIMGESLYNDMLPSIVSDLCNKGLATISNGATVIVLDEFINRTGESMGIIIQKKDGGYLYATTDIACVKYRCETLHADRILYYIDARQNQHLKQVWTIARKAGYVPKDVSLEHHAFGMMLSNNGRPFKTRKGNTIKLMDLLDEAVDRAFKLVSQKNPKMSKNQLLKLAEIIGISSVKYADLSKNRTANYIFNWDKMLAFEGNTAPYIQYAYTRAISIFRKAKIDFKNLRGEIVLSEHQERCLAICLLQFEETIMQVAQDGTPHIMCSYLYELASLFSIFYEHCPMLSINNKILSQSRLQLTALTAKTLKQGLKTLGIKTIEHM</sequence>
<dbReference type="GO" id="GO:0005737">
    <property type="term" value="C:cytoplasm"/>
    <property type="evidence" value="ECO:0007669"/>
    <property type="project" value="UniProtKB-SubCell"/>
</dbReference>
<dbReference type="PATRIC" id="fig|1235990.3.peg.586"/>
<protein>
    <recommendedName>
        <fullName evidence="11">Arginine--tRNA ligase</fullName>
        <ecNumber evidence="11">6.1.1.19</ecNumber>
    </recommendedName>
    <alternativeName>
        <fullName evidence="11">Arginyl-tRNA synthetase</fullName>
        <shortName evidence="11">ArgRS</shortName>
    </alternativeName>
</protein>
<accession>U3U332</accession>
<keyword evidence="8 11" id="KW-0648">Protein biosynthesis</keyword>
<dbReference type="CDD" id="cd07956">
    <property type="entry name" value="Anticodon_Ia_Arg"/>
    <property type="match status" value="1"/>
</dbReference>
<dbReference type="Gene3D" id="3.40.50.620">
    <property type="entry name" value="HUPs"/>
    <property type="match status" value="1"/>
</dbReference>
<dbReference type="InterPro" id="IPR005148">
    <property type="entry name" value="Arg-tRNA-synth_N"/>
</dbReference>
<dbReference type="PROSITE" id="PS00178">
    <property type="entry name" value="AA_TRNA_LIGASE_I"/>
    <property type="match status" value="1"/>
</dbReference>
<dbReference type="InterPro" id="IPR036695">
    <property type="entry name" value="Arg-tRNA-synth_N_sf"/>
</dbReference>
<comment type="subcellular location">
    <subcellularLocation>
        <location evidence="1 11">Cytoplasm</location>
    </subcellularLocation>
</comment>
<dbReference type="PANTHER" id="PTHR11956">
    <property type="entry name" value="ARGINYL-TRNA SYNTHETASE"/>
    <property type="match status" value="1"/>
</dbReference>
<evidence type="ECO:0000256" key="10">
    <source>
        <dbReference type="ARBA" id="ARBA00049339"/>
    </source>
</evidence>
<evidence type="ECO:0000256" key="9">
    <source>
        <dbReference type="ARBA" id="ARBA00023146"/>
    </source>
</evidence>
<dbReference type="OrthoDB" id="9803211at2"/>
<feature type="domain" description="DALR anticodon binding" evidence="14">
    <location>
        <begin position="461"/>
        <end position="577"/>
    </location>
</feature>
<proteinExistence type="inferred from homology"/>
<dbReference type="STRING" id="1235990.BMSBPS_0220"/>
<keyword evidence="5 11" id="KW-0436">Ligase</keyword>
<evidence type="ECO:0000256" key="13">
    <source>
        <dbReference type="SAM" id="Coils"/>
    </source>
</evidence>
<dbReference type="Pfam" id="PF03485">
    <property type="entry name" value="Arg_tRNA_synt_N"/>
    <property type="match status" value="1"/>
</dbReference>
<dbReference type="EMBL" id="AP012554">
    <property type="protein sequence ID" value="BAO00561.1"/>
    <property type="molecule type" value="Genomic_DNA"/>
</dbReference>
<comment type="subunit">
    <text evidence="3 11">Monomer.</text>
</comment>
<evidence type="ECO:0000256" key="11">
    <source>
        <dbReference type="HAMAP-Rule" id="MF_00123"/>
    </source>
</evidence>
<dbReference type="InterPro" id="IPR009080">
    <property type="entry name" value="tRNAsynth_Ia_anticodon-bd"/>
</dbReference>
<dbReference type="FunFam" id="1.10.730.10:FF:000006">
    <property type="entry name" value="Arginyl-tRNA synthetase 2, mitochondrial"/>
    <property type="match status" value="1"/>
</dbReference>
<dbReference type="SMART" id="SM00836">
    <property type="entry name" value="DALR_1"/>
    <property type="match status" value="1"/>
</dbReference>
<dbReference type="InterPro" id="IPR014729">
    <property type="entry name" value="Rossmann-like_a/b/a_fold"/>
</dbReference>
<evidence type="ECO:0000256" key="12">
    <source>
        <dbReference type="RuleBase" id="RU363038"/>
    </source>
</evidence>
<keyword evidence="17" id="KW-1185">Reference proteome</keyword>
<dbReference type="EC" id="6.1.1.19" evidence="11"/>
<feature type="short sequence motif" description="'HIGH' region" evidence="11">
    <location>
        <begin position="123"/>
        <end position="133"/>
    </location>
</feature>
<dbReference type="InterPro" id="IPR008909">
    <property type="entry name" value="DALR_anticod-bd"/>
</dbReference>
<gene>
    <name evidence="11 16" type="primary">argS</name>
    <name evidence="16" type="ORF">HHS_05910</name>
</gene>
<evidence type="ECO:0000259" key="14">
    <source>
        <dbReference type="SMART" id="SM00836"/>
    </source>
</evidence>
<comment type="catalytic activity">
    <reaction evidence="10 11">
        <text>tRNA(Arg) + L-arginine + ATP = L-arginyl-tRNA(Arg) + AMP + diphosphate</text>
        <dbReference type="Rhea" id="RHEA:20301"/>
        <dbReference type="Rhea" id="RHEA-COMP:9658"/>
        <dbReference type="Rhea" id="RHEA-COMP:9673"/>
        <dbReference type="ChEBI" id="CHEBI:30616"/>
        <dbReference type="ChEBI" id="CHEBI:32682"/>
        <dbReference type="ChEBI" id="CHEBI:33019"/>
        <dbReference type="ChEBI" id="CHEBI:78442"/>
        <dbReference type="ChEBI" id="CHEBI:78513"/>
        <dbReference type="ChEBI" id="CHEBI:456215"/>
        <dbReference type="EC" id="6.1.1.19"/>
    </reaction>
</comment>
<dbReference type="InterPro" id="IPR001278">
    <property type="entry name" value="Arg-tRNA-ligase"/>
</dbReference>
<dbReference type="FunFam" id="3.40.50.620:FF:000030">
    <property type="entry name" value="Arginine--tRNA ligase"/>
    <property type="match status" value="1"/>
</dbReference>
<dbReference type="GO" id="GO:0006420">
    <property type="term" value="P:arginyl-tRNA aminoacylation"/>
    <property type="evidence" value="ECO:0007669"/>
    <property type="project" value="UniProtKB-UniRule"/>
</dbReference>
<comment type="similarity">
    <text evidence="2 11 12">Belongs to the class-I aminoacyl-tRNA synthetase family.</text>
</comment>
<evidence type="ECO:0000256" key="6">
    <source>
        <dbReference type="ARBA" id="ARBA00022741"/>
    </source>
</evidence>
<dbReference type="Proteomes" id="UP000016900">
    <property type="component" value="Chromosome"/>
</dbReference>
<dbReference type="SUPFAM" id="SSF55190">
    <property type="entry name" value="Arginyl-tRNA synthetase (ArgRS), N-terminal 'additional' domain"/>
    <property type="match status" value="1"/>
</dbReference>
<evidence type="ECO:0000313" key="16">
    <source>
        <dbReference type="EMBL" id="BAO00561.1"/>
    </source>
</evidence>
<evidence type="ECO:0000256" key="8">
    <source>
        <dbReference type="ARBA" id="ARBA00022917"/>
    </source>
</evidence>
<dbReference type="HAMAP" id="MF_00123">
    <property type="entry name" value="Arg_tRNA_synth"/>
    <property type="match status" value="1"/>
</dbReference>
<dbReference type="GO" id="GO:0005524">
    <property type="term" value="F:ATP binding"/>
    <property type="evidence" value="ECO:0007669"/>
    <property type="project" value="UniProtKB-UniRule"/>
</dbReference>
<dbReference type="SMART" id="SM01016">
    <property type="entry name" value="Arg_tRNA_synt_N"/>
    <property type="match status" value="1"/>
</dbReference>
<name>U3U332_9GAMM</name>
<evidence type="ECO:0000256" key="2">
    <source>
        <dbReference type="ARBA" id="ARBA00005594"/>
    </source>
</evidence>
<keyword evidence="7 11" id="KW-0067">ATP-binding</keyword>
<dbReference type="SUPFAM" id="SSF52374">
    <property type="entry name" value="Nucleotidylyl transferase"/>
    <property type="match status" value="1"/>
</dbReference>
<dbReference type="InterPro" id="IPR035684">
    <property type="entry name" value="ArgRS_core"/>
</dbReference>
<dbReference type="InterPro" id="IPR001412">
    <property type="entry name" value="aa-tRNA-synth_I_CS"/>
</dbReference>
<evidence type="ECO:0000256" key="3">
    <source>
        <dbReference type="ARBA" id="ARBA00011245"/>
    </source>
</evidence>
<dbReference type="PANTHER" id="PTHR11956:SF5">
    <property type="entry name" value="ARGININE--TRNA LIGASE, CYTOPLASMIC"/>
    <property type="match status" value="1"/>
</dbReference>
<feature type="domain" description="Arginyl tRNA synthetase N-terminal" evidence="15">
    <location>
        <begin position="1"/>
        <end position="87"/>
    </location>
</feature>
<evidence type="ECO:0000256" key="7">
    <source>
        <dbReference type="ARBA" id="ARBA00022840"/>
    </source>
</evidence>
<dbReference type="Pfam" id="PF00750">
    <property type="entry name" value="tRNA-synt_1d"/>
    <property type="match status" value="1"/>
</dbReference>
<feature type="coiled-coil region" evidence="13">
    <location>
        <begin position="180"/>
        <end position="207"/>
    </location>
</feature>
<evidence type="ECO:0000313" key="17">
    <source>
        <dbReference type="Proteomes" id="UP000016900"/>
    </source>
</evidence>
<dbReference type="AlphaFoldDB" id="U3U332"/>
<keyword evidence="9 11" id="KW-0030">Aminoacyl-tRNA synthetase</keyword>
<evidence type="ECO:0000256" key="1">
    <source>
        <dbReference type="ARBA" id="ARBA00004496"/>
    </source>
</evidence>
<dbReference type="PRINTS" id="PR01038">
    <property type="entry name" value="TRNASYNTHARG"/>
</dbReference>
<keyword evidence="4 11" id="KW-0963">Cytoplasm</keyword>
<dbReference type="eggNOG" id="COG0018">
    <property type="taxonomic scope" value="Bacteria"/>
</dbReference>
<dbReference type="Pfam" id="PF05746">
    <property type="entry name" value="DALR_1"/>
    <property type="match status" value="1"/>
</dbReference>
<dbReference type="NCBIfam" id="TIGR00456">
    <property type="entry name" value="argS"/>
    <property type="match status" value="1"/>
</dbReference>
<keyword evidence="13" id="KW-0175">Coiled coil</keyword>
<evidence type="ECO:0000256" key="4">
    <source>
        <dbReference type="ARBA" id="ARBA00022490"/>
    </source>
</evidence>
<reference evidence="16 17" key="1">
    <citation type="submission" date="2012-10" db="EMBL/GenBank/DDBJ databases">
        <title>Genome sequence of the symbiont of the pentatomidae stink bug Halyomorpha halys.</title>
        <authorList>
            <person name="Kobayashi H."/>
            <person name="Fujii-Muramatsu R."/>
            <person name="Takeishi K."/>
            <person name="Noda H."/>
        </authorList>
    </citation>
    <scope>NUCLEOTIDE SEQUENCE [LARGE SCALE GENOMIC DNA]</scope>
</reference>
<organism evidence="16 17">
    <name type="scientific">Candidatus Pantoea carbekii</name>
    <dbReference type="NCBI Taxonomy" id="1235990"/>
    <lineage>
        <taxon>Bacteria</taxon>
        <taxon>Pseudomonadati</taxon>
        <taxon>Pseudomonadota</taxon>
        <taxon>Gammaproteobacteria</taxon>
        <taxon>Enterobacterales</taxon>
        <taxon>Erwiniaceae</taxon>
        <taxon>Pantoea</taxon>
    </lineage>
</organism>